<dbReference type="PANTHER" id="PTHR10695:SF46">
    <property type="entry name" value="BIFUNCTIONAL COENZYME A SYNTHASE-RELATED"/>
    <property type="match status" value="1"/>
</dbReference>
<dbReference type="SUPFAM" id="SSF52374">
    <property type="entry name" value="Nucleotidylyl transferase"/>
    <property type="match status" value="1"/>
</dbReference>
<dbReference type="OrthoDB" id="330671at2759"/>
<reference evidence="2" key="2">
    <citation type="submission" date="2024-01" db="EMBL/GenBank/DDBJ databases">
        <title>Comparative genomics of Cryptococcus and Kwoniella reveals pathogenesis evolution and contrasting modes of karyotype evolution via chromosome fusion or intercentromeric recombination.</title>
        <authorList>
            <person name="Coelho M.A."/>
            <person name="David-Palma M."/>
            <person name="Shea T."/>
            <person name="Bowers K."/>
            <person name="McGinley-Smith S."/>
            <person name="Mohammad A.W."/>
            <person name="Gnirke A."/>
            <person name="Yurkov A.M."/>
            <person name="Nowrousian M."/>
            <person name="Sun S."/>
            <person name="Cuomo C.A."/>
            <person name="Heitman J."/>
        </authorList>
    </citation>
    <scope>NUCLEOTIDE SEQUENCE</scope>
    <source>
        <strain evidence="2">CBS 12478</strain>
    </source>
</reference>
<sequence>MSETITLKDHAILVLPFTPFLLHSPAPLLAIISNTLTSGATKSFTIVFTTPPLPSTSTSRFSNSEPEPSSSSSSSSSQAITAELQDHVQLYSHIRSSPQEYFTQFQLFLGKVYAALASAQWRAERVVMDTEVHFDGESGDWEEKLFRGEKGDDYQVIMLEGVESSLSANIASLLSSLPNPTLPSPSLPPVQPYQPPPPRPPHPIVALGGTFDHLHAAHKLLLHLAYVLTGEKLIVGLMADRLLGSKTHAELVQSLEERLEGVQRFLSRLGGRVKATQGFDDDDTNATPAGETLDTDTRPFIAAGEIQDALGPTGYDPNIQALVVSRETYSGGIYVNKIRKEKNLEELELYVVDVIADKEGLELGEEREEGKLKELKMGSTGIRTWLKEKENGKE</sequence>
<reference evidence="2" key="1">
    <citation type="submission" date="2017-08" db="EMBL/GenBank/DDBJ databases">
        <authorList>
            <person name="Cuomo C."/>
            <person name="Billmyre B."/>
            <person name="Heitman J."/>
        </authorList>
    </citation>
    <scope>NUCLEOTIDE SEQUENCE</scope>
    <source>
        <strain evidence="2">CBS 12478</strain>
    </source>
</reference>
<keyword evidence="3" id="KW-1185">Reference proteome</keyword>
<dbReference type="InterPro" id="IPR004821">
    <property type="entry name" value="Cyt_trans-like"/>
</dbReference>
<dbReference type="GO" id="GO:0004140">
    <property type="term" value="F:dephospho-CoA kinase activity"/>
    <property type="evidence" value="ECO:0007669"/>
    <property type="project" value="TreeGrafter"/>
</dbReference>
<evidence type="ECO:0000313" key="3">
    <source>
        <dbReference type="Proteomes" id="UP000322225"/>
    </source>
</evidence>
<dbReference type="PANTHER" id="PTHR10695">
    <property type="entry name" value="DEPHOSPHO-COA KINASE-RELATED"/>
    <property type="match status" value="1"/>
</dbReference>
<evidence type="ECO:0000256" key="1">
    <source>
        <dbReference type="SAM" id="MobiDB-lite"/>
    </source>
</evidence>
<dbReference type="AlphaFoldDB" id="A0A5M6C808"/>
<accession>A0A5M6C808</accession>
<feature type="compositionally biased region" description="Low complexity" evidence="1">
    <location>
        <begin position="55"/>
        <end position="77"/>
    </location>
</feature>
<gene>
    <name evidence="2" type="ORF">CI109_100293</name>
</gene>
<evidence type="ECO:0000313" key="2">
    <source>
        <dbReference type="EMBL" id="WWD15869.1"/>
    </source>
</evidence>
<dbReference type="GO" id="GO:0015937">
    <property type="term" value="P:coenzyme A biosynthetic process"/>
    <property type="evidence" value="ECO:0007669"/>
    <property type="project" value="TreeGrafter"/>
</dbReference>
<name>A0A5M6C808_9TREE</name>
<dbReference type="GeneID" id="43587162"/>
<organism evidence="2 3">
    <name type="scientific">Kwoniella shandongensis</name>
    <dbReference type="NCBI Taxonomy" id="1734106"/>
    <lineage>
        <taxon>Eukaryota</taxon>
        <taxon>Fungi</taxon>
        <taxon>Dikarya</taxon>
        <taxon>Basidiomycota</taxon>
        <taxon>Agaricomycotina</taxon>
        <taxon>Tremellomycetes</taxon>
        <taxon>Tremellales</taxon>
        <taxon>Cryptococcaceae</taxon>
        <taxon>Kwoniella</taxon>
    </lineage>
</organism>
<dbReference type="InterPro" id="IPR014729">
    <property type="entry name" value="Rossmann-like_a/b/a_fold"/>
</dbReference>
<proteinExistence type="predicted"/>
<dbReference type="RefSeq" id="XP_031862850.1">
    <property type="nucleotide sequence ID" value="XM_032003043.1"/>
</dbReference>
<feature type="region of interest" description="Disordered" evidence="1">
    <location>
        <begin position="54"/>
        <end position="78"/>
    </location>
</feature>
<dbReference type="EMBL" id="CP144051">
    <property type="protein sequence ID" value="WWD15869.1"/>
    <property type="molecule type" value="Genomic_DNA"/>
</dbReference>
<dbReference type="Proteomes" id="UP000322225">
    <property type="component" value="Chromosome 1"/>
</dbReference>
<dbReference type="Pfam" id="PF01467">
    <property type="entry name" value="CTP_transf_like"/>
    <property type="match status" value="1"/>
</dbReference>
<protein>
    <submittedName>
        <fullName evidence="2">Uncharacterized protein</fullName>
    </submittedName>
</protein>
<dbReference type="KEGG" id="ksn:43587162"/>
<dbReference type="Gene3D" id="3.40.50.620">
    <property type="entry name" value="HUPs"/>
    <property type="match status" value="1"/>
</dbReference>